<dbReference type="Pfam" id="PF14368">
    <property type="entry name" value="LTP_2"/>
    <property type="match status" value="1"/>
</dbReference>
<keyword evidence="7" id="KW-0325">Glycoprotein</keyword>
<evidence type="ECO:0000256" key="9">
    <source>
        <dbReference type="SAM" id="Phobius"/>
    </source>
</evidence>
<dbReference type="AlphaFoldDB" id="A0A2U1QAN7"/>
<evidence type="ECO:0000313" key="12">
    <source>
        <dbReference type="EMBL" id="PWA95068.1"/>
    </source>
</evidence>
<dbReference type="SUPFAM" id="SSF47699">
    <property type="entry name" value="Bifunctional inhibitor/lipid-transfer protein/seed storage 2S albumin"/>
    <property type="match status" value="1"/>
</dbReference>
<dbReference type="CDD" id="cd00010">
    <property type="entry name" value="AAI_LTSS"/>
    <property type="match status" value="1"/>
</dbReference>
<gene>
    <name evidence="12" type="ORF">CTI12_AA010790</name>
</gene>
<evidence type="ECO:0000256" key="10">
    <source>
        <dbReference type="SAM" id="SignalP"/>
    </source>
</evidence>
<dbReference type="GO" id="GO:0098552">
    <property type="term" value="C:side of membrane"/>
    <property type="evidence" value="ECO:0007669"/>
    <property type="project" value="UniProtKB-KW"/>
</dbReference>
<evidence type="ECO:0000313" key="13">
    <source>
        <dbReference type="Proteomes" id="UP000245207"/>
    </source>
</evidence>
<proteinExistence type="inferred from homology"/>
<dbReference type="GO" id="GO:0005886">
    <property type="term" value="C:plasma membrane"/>
    <property type="evidence" value="ECO:0007669"/>
    <property type="project" value="UniProtKB-SubCell"/>
</dbReference>
<feature type="domain" description="Bifunctional inhibitor/plant lipid transfer protein/seed storage helical" evidence="11">
    <location>
        <begin position="15"/>
        <end position="104"/>
    </location>
</feature>
<keyword evidence="5 10" id="KW-0732">Signal</keyword>
<dbReference type="STRING" id="35608.A0A2U1QAN7"/>
<dbReference type="Proteomes" id="UP000245207">
    <property type="component" value="Unassembled WGS sequence"/>
</dbReference>
<reference evidence="12 13" key="1">
    <citation type="journal article" date="2018" name="Mol. Plant">
        <title>The genome of Artemisia annua provides insight into the evolution of Asteraceae family and artemisinin biosynthesis.</title>
        <authorList>
            <person name="Shen Q."/>
            <person name="Zhang L."/>
            <person name="Liao Z."/>
            <person name="Wang S."/>
            <person name="Yan T."/>
            <person name="Shi P."/>
            <person name="Liu M."/>
            <person name="Fu X."/>
            <person name="Pan Q."/>
            <person name="Wang Y."/>
            <person name="Lv Z."/>
            <person name="Lu X."/>
            <person name="Zhang F."/>
            <person name="Jiang W."/>
            <person name="Ma Y."/>
            <person name="Chen M."/>
            <person name="Hao X."/>
            <person name="Li L."/>
            <person name="Tang Y."/>
            <person name="Lv G."/>
            <person name="Zhou Y."/>
            <person name="Sun X."/>
            <person name="Brodelius P.E."/>
            <person name="Rose J.K.C."/>
            <person name="Tang K."/>
        </authorList>
    </citation>
    <scope>NUCLEOTIDE SEQUENCE [LARGE SCALE GENOMIC DNA]</scope>
    <source>
        <strain evidence="13">cv. Huhao1</strain>
        <tissue evidence="12">Leaf</tissue>
    </source>
</reference>
<sequence length="148" mass="15454">MASNRYEVISIVLVVVMGTLSGGAMATTKECSSAVISLSPCVNYVSGNVSAPSHPCCAQLANVVKSHLSCLCSLVHGEMPQGYKVNETLVLGLPVACDIQTPPASGKGAKTKPQVPPPTAAASSDETRIMWPFYFNIVLLLLASNLYG</sequence>
<comment type="similarity">
    <text evidence="2">Belongs to the plant LTP family.</text>
</comment>
<dbReference type="EMBL" id="PKPP01000267">
    <property type="protein sequence ID" value="PWA95068.1"/>
    <property type="molecule type" value="Genomic_DNA"/>
</dbReference>
<evidence type="ECO:0000256" key="3">
    <source>
        <dbReference type="ARBA" id="ARBA00022475"/>
    </source>
</evidence>
<dbReference type="InterPro" id="IPR043325">
    <property type="entry name" value="LTSS"/>
</dbReference>
<keyword evidence="9" id="KW-0472">Membrane</keyword>
<dbReference type="PANTHER" id="PTHR33044">
    <property type="entry name" value="BIFUNCTIONAL INHIBITOR/LIPID-TRANSFER PROTEIN/SEED STORAGE 2S ALBUMIN SUPERFAMILY PROTEIN-RELATED"/>
    <property type="match status" value="1"/>
</dbReference>
<evidence type="ECO:0000256" key="7">
    <source>
        <dbReference type="ARBA" id="ARBA00023180"/>
    </source>
</evidence>
<evidence type="ECO:0000259" key="11">
    <source>
        <dbReference type="Pfam" id="PF14368"/>
    </source>
</evidence>
<comment type="subcellular location">
    <subcellularLocation>
        <location evidence="1">Cell membrane</location>
        <topology evidence="1">Lipid-anchor</topology>
        <topology evidence="1">GPI-anchor</topology>
    </subcellularLocation>
</comment>
<evidence type="ECO:0000256" key="8">
    <source>
        <dbReference type="ARBA" id="ARBA00023288"/>
    </source>
</evidence>
<protein>
    <submittedName>
        <fullName evidence="12">Plant lipid transfer protein/Par allergen</fullName>
    </submittedName>
</protein>
<evidence type="ECO:0000256" key="5">
    <source>
        <dbReference type="ARBA" id="ARBA00022729"/>
    </source>
</evidence>
<feature type="transmembrane region" description="Helical" evidence="9">
    <location>
        <begin position="129"/>
        <end position="147"/>
    </location>
</feature>
<keyword evidence="6" id="KW-1015">Disulfide bond</keyword>
<keyword evidence="3" id="KW-1003">Cell membrane</keyword>
<organism evidence="12 13">
    <name type="scientific">Artemisia annua</name>
    <name type="common">Sweet wormwood</name>
    <dbReference type="NCBI Taxonomy" id="35608"/>
    <lineage>
        <taxon>Eukaryota</taxon>
        <taxon>Viridiplantae</taxon>
        <taxon>Streptophyta</taxon>
        <taxon>Embryophyta</taxon>
        <taxon>Tracheophyta</taxon>
        <taxon>Spermatophyta</taxon>
        <taxon>Magnoliopsida</taxon>
        <taxon>eudicotyledons</taxon>
        <taxon>Gunneridae</taxon>
        <taxon>Pentapetalae</taxon>
        <taxon>asterids</taxon>
        <taxon>campanulids</taxon>
        <taxon>Asterales</taxon>
        <taxon>Asteraceae</taxon>
        <taxon>Asteroideae</taxon>
        <taxon>Anthemideae</taxon>
        <taxon>Artemisiinae</taxon>
        <taxon>Artemisia</taxon>
    </lineage>
</organism>
<dbReference type="InterPro" id="IPR036312">
    <property type="entry name" value="Bifun_inhib/LTP/seed_sf"/>
</dbReference>
<name>A0A2U1QAN7_ARTAN</name>
<keyword evidence="8" id="KW-0449">Lipoprotein</keyword>
<comment type="caution">
    <text evidence="12">The sequence shown here is derived from an EMBL/GenBank/DDBJ whole genome shotgun (WGS) entry which is preliminary data.</text>
</comment>
<evidence type="ECO:0000256" key="6">
    <source>
        <dbReference type="ARBA" id="ARBA00023157"/>
    </source>
</evidence>
<dbReference type="InterPro" id="IPR016140">
    <property type="entry name" value="Bifunc_inhib/LTP/seed_store"/>
</dbReference>
<feature type="signal peptide" evidence="10">
    <location>
        <begin position="1"/>
        <end position="26"/>
    </location>
</feature>
<dbReference type="OrthoDB" id="911994at2759"/>
<evidence type="ECO:0000256" key="4">
    <source>
        <dbReference type="ARBA" id="ARBA00022622"/>
    </source>
</evidence>
<accession>A0A2U1QAN7</accession>
<evidence type="ECO:0000256" key="1">
    <source>
        <dbReference type="ARBA" id="ARBA00004609"/>
    </source>
</evidence>
<keyword evidence="9" id="KW-0812">Transmembrane</keyword>
<keyword evidence="4" id="KW-0336">GPI-anchor</keyword>
<keyword evidence="13" id="KW-1185">Reference proteome</keyword>
<evidence type="ECO:0000256" key="2">
    <source>
        <dbReference type="ARBA" id="ARBA00009748"/>
    </source>
</evidence>
<feature type="chain" id="PRO_5015434427" evidence="10">
    <location>
        <begin position="27"/>
        <end position="148"/>
    </location>
</feature>
<dbReference type="Gene3D" id="1.10.110.10">
    <property type="entry name" value="Plant lipid-transfer and hydrophobic proteins"/>
    <property type="match status" value="1"/>
</dbReference>
<keyword evidence="9" id="KW-1133">Transmembrane helix</keyword>